<dbReference type="Proteomes" id="UP000631421">
    <property type="component" value="Unassembled WGS sequence"/>
</dbReference>
<feature type="domain" description="OmpR/PhoB-type" evidence="9">
    <location>
        <begin position="136"/>
        <end position="234"/>
    </location>
</feature>
<dbReference type="InterPro" id="IPR036388">
    <property type="entry name" value="WH-like_DNA-bd_sf"/>
</dbReference>
<proteinExistence type="predicted"/>
<dbReference type="InterPro" id="IPR001867">
    <property type="entry name" value="OmpR/PhoB-type_DNA-bd"/>
</dbReference>
<reference evidence="10" key="2">
    <citation type="submission" date="2020-08" db="EMBL/GenBank/DDBJ databases">
        <authorList>
            <person name="Chen M."/>
            <person name="Teng W."/>
            <person name="Zhao L."/>
            <person name="Hu C."/>
            <person name="Zhou Y."/>
            <person name="Han B."/>
            <person name="Song L."/>
            <person name="Shu W."/>
        </authorList>
    </citation>
    <scope>NUCLEOTIDE SEQUENCE</scope>
    <source>
        <strain evidence="10">FACHB-1277</strain>
    </source>
</reference>
<organism evidence="10 11">
    <name type="scientific">Pseudanabaena cinerea FACHB-1277</name>
    <dbReference type="NCBI Taxonomy" id="2949581"/>
    <lineage>
        <taxon>Bacteria</taxon>
        <taxon>Bacillati</taxon>
        <taxon>Cyanobacteriota</taxon>
        <taxon>Cyanophyceae</taxon>
        <taxon>Pseudanabaenales</taxon>
        <taxon>Pseudanabaenaceae</taxon>
        <taxon>Pseudanabaena</taxon>
        <taxon>Pseudanabaena cinerea</taxon>
    </lineage>
</organism>
<keyword evidence="11" id="KW-1185">Reference proteome</keyword>
<dbReference type="Gene3D" id="1.10.10.10">
    <property type="entry name" value="Winged helix-like DNA-binding domain superfamily/Winged helix DNA-binding domain"/>
    <property type="match status" value="1"/>
</dbReference>
<name>A0A926URU7_9CYAN</name>
<evidence type="ECO:0000256" key="5">
    <source>
        <dbReference type="ARBA" id="ARBA00023163"/>
    </source>
</evidence>
<dbReference type="Gene3D" id="6.10.250.690">
    <property type="match status" value="1"/>
</dbReference>
<dbReference type="SMART" id="SM00862">
    <property type="entry name" value="Trans_reg_C"/>
    <property type="match status" value="1"/>
</dbReference>
<dbReference type="InterPro" id="IPR016032">
    <property type="entry name" value="Sig_transdc_resp-reg_C-effctor"/>
</dbReference>
<dbReference type="GO" id="GO:0000156">
    <property type="term" value="F:phosphorelay response regulator activity"/>
    <property type="evidence" value="ECO:0007669"/>
    <property type="project" value="TreeGrafter"/>
</dbReference>
<keyword evidence="1 6" id="KW-0597">Phosphoprotein</keyword>
<dbReference type="Pfam" id="PF00486">
    <property type="entry name" value="Trans_reg_C"/>
    <property type="match status" value="1"/>
</dbReference>
<evidence type="ECO:0000256" key="2">
    <source>
        <dbReference type="ARBA" id="ARBA00023012"/>
    </source>
</evidence>
<keyword evidence="5" id="KW-0804">Transcription</keyword>
<dbReference type="InterPro" id="IPR039420">
    <property type="entry name" value="WalR-like"/>
</dbReference>
<dbReference type="PROSITE" id="PS50110">
    <property type="entry name" value="RESPONSE_REGULATORY"/>
    <property type="match status" value="1"/>
</dbReference>
<dbReference type="SMART" id="SM00448">
    <property type="entry name" value="REC"/>
    <property type="match status" value="1"/>
</dbReference>
<evidence type="ECO:0000313" key="10">
    <source>
        <dbReference type="EMBL" id="MBD2149912.1"/>
    </source>
</evidence>
<dbReference type="GO" id="GO:0006355">
    <property type="term" value="P:regulation of DNA-templated transcription"/>
    <property type="evidence" value="ECO:0007669"/>
    <property type="project" value="InterPro"/>
</dbReference>
<evidence type="ECO:0000256" key="1">
    <source>
        <dbReference type="ARBA" id="ARBA00022553"/>
    </source>
</evidence>
<dbReference type="Pfam" id="PF00072">
    <property type="entry name" value="Response_reg"/>
    <property type="match status" value="1"/>
</dbReference>
<dbReference type="AlphaFoldDB" id="A0A926URU7"/>
<evidence type="ECO:0000313" key="11">
    <source>
        <dbReference type="Proteomes" id="UP000631421"/>
    </source>
</evidence>
<dbReference type="GO" id="GO:0000976">
    <property type="term" value="F:transcription cis-regulatory region binding"/>
    <property type="evidence" value="ECO:0007669"/>
    <property type="project" value="TreeGrafter"/>
</dbReference>
<dbReference type="SUPFAM" id="SSF52172">
    <property type="entry name" value="CheY-like"/>
    <property type="match status" value="1"/>
</dbReference>
<accession>A0A926URU7</accession>
<sequence length="234" mass="26665">MRILLVDDEEELAEPLQRILTSQGYIVDSANSGDRGWELAQSNDYDLLILDWMMPMMSGVEICSQLRQRGHSTPVLILTAKDTLDDRVAGLDSGADDYLVKPFELRELLARVRALLRRIPAPDSSSVLIAEPNGLPNSLIYDDLRLDRQNQLVYRQGAAIALTEREYQLLEYFMQRPNQLLSHELIGQHLWQEGEDMPTSNALAAQIKLLRRKIDRDRPVSLINTVYGKGYRFG</sequence>
<dbReference type="GO" id="GO:0032993">
    <property type="term" value="C:protein-DNA complex"/>
    <property type="evidence" value="ECO:0007669"/>
    <property type="project" value="TreeGrafter"/>
</dbReference>
<dbReference type="SUPFAM" id="SSF46894">
    <property type="entry name" value="C-terminal effector domain of the bipartite response regulators"/>
    <property type="match status" value="1"/>
</dbReference>
<dbReference type="InterPro" id="IPR049767">
    <property type="entry name" value="RppA"/>
</dbReference>
<dbReference type="CDD" id="cd19935">
    <property type="entry name" value="REC_OmpR_CusR-like"/>
    <property type="match status" value="1"/>
</dbReference>
<dbReference type="PANTHER" id="PTHR48111">
    <property type="entry name" value="REGULATOR OF RPOS"/>
    <property type="match status" value="1"/>
</dbReference>
<evidence type="ECO:0000259" key="9">
    <source>
        <dbReference type="PROSITE" id="PS51755"/>
    </source>
</evidence>
<feature type="modified residue" description="4-aspartylphosphate" evidence="6">
    <location>
        <position position="51"/>
    </location>
</feature>
<dbReference type="GO" id="GO:0005829">
    <property type="term" value="C:cytosol"/>
    <property type="evidence" value="ECO:0007669"/>
    <property type="project" value="TreeGrafter"/>
</dbReference>
<evidence type="ECO:0000259" key="8">
    <source>
        <dbReference type="PROSITE" id="PS50110"/>
    </source>
</evidence>
<dbReference type="CDD" id="cd00383">
    <property type="entry name" value="trans_reg_C"/>
    <property type="match status" value="1"/>
</dbReference>
<reference evidence="10" key="1">
    <citation type="journal article" date="2015" name="ISME J.">
        <title>Draft Genome Sequence of Streptomyces incarnatus NRRL8089, which Produces the Nucleoside Antibiotic Sinefungin.</title>
        <authorList>
            <person name="Oshima K."/>
            <person name="Hattori M."/>
            <person name="Shimizu H."/>
            <person name="Fukuda K."/>
            <person name="Nemoto M."/>
            <person name="Inagaki K."/>
            <person name="Tamura T."/>
        </authorList>
    </citation>
    <scope>NUCLEOTIDE SEQUENCE</scope>
    <source>
        <strain evidence="10">FACHB-1277</strain>
    </source>
</reference>
<keyword evidence="3" id="KW-0805">Transcription regulation</keyword>
<dbReference type="EMBL" id="JACJPY010000015">
    <property type="protein sequence ID" value="MBD2149912.1"/>
    <property type="molecule type" value="Genomic_DNA"/>
</dbReference>
<dbReference type="RefSeq" id="WP_190350277.1">
    <property type="nucleotide sequence ID" value="NZ_JACJPY010000015.1"/>
</dbReference>
<dbReference type="PANTHER" id="PTHR48111:SF5">
    <property type="entry name" value="RESPONSE REGULATOR RPPA"/>
    <property type="match status" value="1"/>
</dbReference>
<dbReference type="InterPro" id="IPR011006">
    <property type="entry name" value="CheY-like_superfamily"/>
</dbReference>
<protein>
    <submittedName>
        <fullName evidence="10">Response regulator transcription factor</fullName>
    </submittedName>
</protein>
<dbReference type="PROSITE" id="PS51755">
    <property type="entry name" value="OMPR_PHOB"/>
    <property type="match status" value="1"/>
</dbReference>
<feature type="domain" description="Response regulatory" evidence="8">
    <location>
        <begin position="2"/>
        <end position="116"/>
    </location>
</feature>
<gene>
    <name evidence="10" type="ORF">H6F44_07225</name>
</gene>
<feature type="DNA-binding region" description="OmpR/PhoB-type" evidence="7">
    <location>
        <begin position="136"/>
        <end position="234"/>
    </location>
</feature>
<evidence type="ECO:0000256" key="3">
    <source>
        <dbReference type="ARBA" id="ARBA00023015"/>
    </source>
</evidence>
<dbReference type="Gene3D" id="3.40.50.2300">
    <property type="match status" value="1"/>
</dbReference>
<keyword evidence="4 7" id="KW-0238">DNA-binding</keyword>
<dbReference type="NCBIfam" id="NF041734">
    <property type="entry name" value="resp_reg_RppA"/>
    <property type="match status" value="1"/>
</dbReference>
<evidence type="ECO:0000256" key="7">
    <source>
        <dbReference type="PROSITE-ProRule" id="PRU01091"/>
    </source>
</evidence>
<keyword evidence="2" id="KW-0902">Two-component regulatory system</keyword>
<comment type="caution">
    <text evidence="10">The sequence shown here is derived from an EMBL/GenBank/DDBJ whole genome shotgun (WGS) entry which is preliminary data.</text>
</comment>
<dbReference type="InterPro" id="IPR001789">
    <property type="entry name" value="Sig_transdc_resp-reg_receiver"/>
</dbReference>
<evidence type="ECO:0000256" key="4">
    <source>
        <dbReference type="ARBA" id="ARBA00023125"/>
    </source>
</evidence>
<dbReference type="FunFam" id="3.40.50.2300:FF:000001">
    <property type="entry name" value="DNA-binding response regulator PhoB"/>
    <property type="match status" value="1"/>
</dbReference>
<evidence type="ECO:0000256" key="6">
    <source>
        <dbReference type="PROSITE-ProRule" id="PRU00169"/>
    </source>
</evidence>